<keyword evidence="1" id="KW-0472">Membrane</keyword>
<reference evidence="2 3" key="1">
    <citation type="submission" date="2014-04" db="EMBL/GenBank/DDBJ databases">
        <title>Draft genome sequence of Hydrogenovibrio marinus MH-110, a model organism for aerobic H2 metabolism.</title>
        <authorList>
            <person name="Cha H.J."/>
            <person name="Jo B.H."/>
            <person name="Hwang B.H."/>
        </authorList>
    </citation>
    <scope>NUCLEOTIDE SEQUENCE [LARGE SCALE GENOMIC DNA]</scope>
    <source>
        <strain evidence="2 3">MH-110</strain>
    </source>
</reference>
<name>A0A066ZXI4_HYDMR</name>
<dbReference type="EMBL" id="JMIU01000001">
    <property type="protein sequence ID" value="KDN94810.1"/>
    <property type="molecule type" value="Genomic_DNA"/>
</dbReference>
<dbReference type="Proteomes" id="UP000027341">
    <property type="component" value="Unassembled WGS sequence"/>
</dbReference>
<protein>
    <submittedName>
        <fullName evidence="2">Uncharacterized protein</fullName>
    </submittedName>
</protein>
<keyword evidence="1" id="KW-0812">Transmembrane</keyword>
<sequence length="92" mass="10193">MKLILITYATILALGILSIVTKVHYFANIAGFIAAIGFMLVFFKDPSSKDDGNSEVAAKVATYKKYWYVVFATGLFFSLIFGTFWNSQMGGM</sequence>
<organism evidence="2 3">
    <name type="scientific">Hydrogenovibrio marinus</name>
    <dbReference type="NCBI Taxonomy" id="28885"/>
    <lineage>
        <taxon>Bacteria</taxon>
        <taxon>Pseudomonadati</taxon>
        <taxon>Pseudomonadota</taxon>
        <taxon>Gammaproteobacteria</taxon>
        <taxon>Thiotrichales</taxon>
        <taxon>Piscirickettsiaceae</taxon>
        <taxon>Hydrogenovibrio</taxon>
    </lineage>
</organism>
<evidence type="ECO:0000313" key="2">
    <source>
        <dbReference type="EMBL" id="KDN94810.1"/>
    </source>
</evidence>
<dbReference type="AlphaFoldDB" id="A0A066ZXI4"/>
<feature type="transmembrane region" description="Helical" evidence="1">
    <location>
        <begin position="66"/>
        <end position="85"/>
    </location>
</feature>
<keyword evidence="3" id="KW-1185">Reference proteome</keyword>
<evidence type="ECO:0000313" key="3">
    <source>
        <dbReference type="Proteomes" id="UP000027341"/>
    </source>
</evidence>
<proteinExistence type="predicted"/>
<comment type="caution">
    <text evidence="2">The sequence shown here is derived from an EMBL/GenBank/DDBJ whole genome shotgun (WGS) entry which is preliminary data.</text>
</comment>
<keyword evidence="1" id="KW-1133">Transmembrane helix</keyword>
<accession>A0A066ZXI4</accession>
<evidence type="ECO:0000256" key="1">
    <source>
        <dbReference type="SAM" id="Phobius"/>
    </source>
</evidence>
<feature type="transmembrane region" description="Helical" evidence="1">
    <location>
        <begin position="28"/>
        <end position="45"/>
    </location>
</feature>
<gene>
    <name evidence="2" type="ORF">EI16_00385</name>
</gene>